<dbReference type="EMBL" id="CDMK01000003">
    <property type="protein sequence ID" value="CRI35145.1"/>
    <property type="molecule type" value="Genomic_DNA"/>
</dbReference>
<name>A0A0K2YDS6_HELHE</name>
<organism evidence="1 2">
    <name type="scientific">Helicobacter heilmannii</name>
    <dbReference type="NCBI Taxonomy" id="35817"/>
    <lineage>
        <taxon>Bacteria</taxon>
        <taxon>Pseudomonadati</taxon>
        <taxon>Campylobacterota</taxon>
        <taxon>Epsilonproteobacteria</taxon>
        <taxon>Campylobacterales</taxon>
        <taxon>Helicobacteraceae</taxon>
        <taxon>Helicobacter</taxon>
    </lineage>
</organism>
<dbReference type="Pfam" id="PF00034">
    <property type="entry name" value="Cytochrom_C"/>
    <property type="match status" value="1"/>
</dbReference>
<evidence type="ECO:0000313" key="2">
    <source>
        <dbReference type="Proteomes" id="UP000046090"/>
    </source>
</evidence>
<proteinExistence type="predicted"/>
<dbReference type="GO" id="GO:0009055">
    <property type="term" value="F:electron transfer activity"/>
    <property type="evidence" value="ECO:0007669"/>
    <property type="project" value="InterPro"/>
</dbReference>
<dbReference type="Gene3D" id="1.10.760.10">
    <property type="entry name" value="Cytochrome c-like domain"/>
    <property type="match status" value="1"/>
</dbReference>
<protein>
    <submittedName>
        <fullName evidence="1">Putative periplasmic protein</fullName>
    </submittedName>
</protein>
<sequence length="122" mass="13772">MLKQSVLLIGILLVGLFGADKPKDGSFITILEYGKELYKNPRNISCVKCHGIGGRGQVITRYTTATNQERIFKAPPINNFANVTDFTNALDRAKSIMPRYNLTPDEIKAIYYYLRSTKDKQP</sequence>
<reference evidence="2" key="1">
    <citation type="submission" date="2014-12" db="EMBL/GenBank/DDBJ databases">
        <authorList>
            <person name="Smet A."/>
        </authorList>
    </citation>
    <scope>NUCLEOTIDE SEQUENCE [LARGE SCALE GENOMIC DNA]</scope>
</reference>
<dbReference type="InterPro" id="IPR036909">
    <property type="entry name" value="Cyt_c-like_dom_sf"/>
</dbReference>
<keyword evidence="2" id="KW-1185">Reference proteome</keyword>
<gene>
    <name evidence="1" type="ORF">HHE01_01430</name>
</gene>
<evidence type="ECO:0000313" key="1">
    <source>
        <dbReference type="EMBL" id="CRI35145.1"/>
    </source>
</evidence>
<dbReference type="InterPro" id="IPR009056">
    <property type="entry name" value="Cyt_c-like_dom"/>
</dbReference>
<dbReference type="Proteomes" id="UP000046090">
    <property type="component" value="Unassembled WGS sequence"/>
</dbReference>
<dbReference type="SUPFAM" id="SSF46626">
    <property type="entry name" value="Cytochrome c"/>
    <property type="match status" value="1"/>
</dbReference>
<accession>A0A0K2YDS6</accession>
<dbReference type="RefSeq" id="WP_238374891.1">
    <property type="nucleotide sequence ID" value="NZ_AP026684.1"/>
</dbReference>
<dbReference type="GeneID" id="76197622"/>
<dbReference type="GO" id="GO:0020037">
    <property type="term" value="F:heme binding"/>
    <property type="evidence" value="ECO:0007669"/>
    <property type="project" value="InterPro"/>
</dbReference>
<dbReference type="PROSITE" id="PS51007">
    <property type="entry name" value="CYTC"/>
    <property type="match status" value="1"/>
</dbReference>
<dbReference type="AlphaFoldDB" id="A0A0K2YDS6"/>